<name>A0A645E2J4_9ZZZZ</name>
<gene>
    <name evidence="1" type="ORF">SDC9_142194</name>
</gene>
<evidence type="ECO:0000313" key="1">
    <source>
        <dbReference type="EMBL" id="MPM95043.1"/>
    </source>
</evidence>
<comment type="caution">
    <text evidence="1">The sequence shown here is derived from an EMBL/GenBank/DDBJ whole genome shotgun (WGS) entry which is preliminary data.</text>
</comment>
<dbReference type="EMBL" id="VSSQ01041583">
    <property type="protein sequence ID" value="MPM95043.1"/>
    <property type="molecule type" value="Genomic_DNA"/>
</dbReference>
<proteinExistence type="predicted"/>
<protein>
    <submittedName>
        <fullName evidence="1">Uncharacterized protein</fullName>
    </submittedName>
</protein>
<accession>A0A645E2J4</accession>
<dbReference type="AlphaFoldDB" id="A0A645E2J4"/>
<sequence length="214" mass="23411">MLMMLPAFNQMVKGNKVDQMATTLVLGIEQARSQAAATRKHVALILPSNRATWNDATKKFCYGGYRLAFVEEDGTNWKFVRWLPQSEWKNVPDGALLVYVKTSAVELDTGGGVKNVLGKISGSGSEYSDLESLVVDSSVADMPTGTVDKCALVFTPYGVPNKGELHFVVAEALMSPSDDKIIYPVRESGAALNEKPINHLSFMINQFTGKVEFD</sequence>
<organism evidence="1">
    <name type="scientific">bioreactor metagenome</name>
    <dbReference type="NCBI Taxonomy" id="1076179"/>
    <lineage>
        <taxon>unclassified sequences</taxon>
        <taxon>metagenomes</taxon>
        <taxon>ecological metagenomes</taxon>
    </lineage>
</organism>
<reference evidence="1" key="1">
    <citation type="submission" date="2019-08" db="EMBL/GenBank/DDBJ databases">
        <authorList>
            <person name="Kucharzyk K."/>
            <person name="Murdoch R.W."/>
            <person name="Higgins S."/>
            <person name="Loffler F."/>
        </authorList>
    </citation>
    <scope>NUCLEOTIDE SEQUENCE</scope>
</reference>